<dbReference type="AlphaFoldDB" id="D6TWI5"/>
<gene>
    <name evidence="2" type="ORF">Krac_5642</name>
</gene>
<evidence type="ECO:0000313" key="2">
    <source>
        <dbReference type="EMBL" id="EFH84568.1"/>
    </source>
</evidence>
<evidence type="ECO:0000313" key="3">
    <source>
        <dbReference type="Proteomes" id="UP000004508"/>
    </source>
</evidence>
<dbReference type="InParanoid" id="D6TWI5"/>
<keyword evidence="1" id="KW-0472">Membrane</keyword>
<keyword evidence="3" id="KW-1185">Reference proteome</keyword>
<protein>
    <submittedName>
        <fullName evidence="2">Uncharacterized protein</fullName>
    </submittedName>
</protein>
<reference evidence="2 3" key="1">
    <citation type="journal article" date="2011" name="Stand. Genomic Sci.">
        <title>Non-contiguous finished genome sequence and contextual data of the filamentous soil bacterium Ktedonobacter racemifer type strain (SOSP1-21).</title>
        <authorList>
            <person name="Chang Y.J."/>
            <person name="Land M."/>
            <person name="Hauser L."/>
            <person name="Chertkov O."/>
            <person name="Del Rio T.G."/>
            <person name="Nolan M."/>
            <person name="Copeland A."/>
            <person name="Tice H."/>
            <person name="Cheng J.F."/>
            <person name="Lucas S."/>
            <person name="Han C."/>
            <person name="Goodwin L."/>
            <person name="Pitluck S."/>
            <person name="Ivanova N."/>
            <person name="Ovchinikova G."/>
            <person name="Pati A."/>
            <person name="Chen A."/>
            <person name="Palaniappan K."/>
            <person name="Mavromatis K."/>
            <person name="Liolios K."/>
            <person name="Brettin T."/>
            <person name="Fiebig A."/>
            <person name="Rohde M."/>
            <person name="Abt B."/>
            <person name="Goker M."/>
            <person name="Detter J.C."/>
            <person name="Woyke T."/>
            <person name="Bristow J."/>
            <person name="Eisen J.A."/>
            <person name="Markowitz V."/>
            <person name="Hugenholtz P."/>
            <person name="Kyrpides N.C."/>
            <person name="Klenk H.P."/>
            <person name="Lapidus A."/>
        </authorList>
    </citation>
    <scope>NUCLEOTIDE SEQUENCE [LARGE SCALE GENOMIC DNA]</scope>
    <source>
        <strain evidence="3">DSM 44963</strain>
    </source>
</reference>
<keyword evidence="1" id="KW-1133">Transmembrane helix</keyword>
<feature type="transmembrane region" description="Helical" evidence="1">
    <location>
        <begin position="44"/>
        <end position="69"/>
    </location>
</feature>
<evidence type="ECO:0000256" key="1">
    <source>
        <dbReference type="SAM" id="Phobius"/>
    </source>
</evidence>
<dbReference type="STRING" id="485913.Krac_5642"/>
<sequence length="265" mass="27460">MPPNMPPEGQQPLYTYNQSPHTYYPPPMGRFAPPPTPPKRGLQWWHWLLIAGGGIIAISCVLCGSLYTLGRIVASNAPTPSYSYTPPVAFPSPTAFSPTRATPSPTAFGPTKATGTLSFRGSAGDFIAGGKLYSYSTRKGDALTISASSTGSTVSIGVTGYNGDLWTLDFGAPGTVAPINGKPAVLVPGTYSDAHRYPFNGNGPGLALYGNGRGCNTVTGSFTIIDAVLGPQGYVQKFDATFVQHCEGGTSAASGQVHISNPPAG</sequence>
<keyword evidence="1" id="KW-0812">Transmembrane</keyword>
<name>D6TWI5_KTERA</name>
<dbReference type="eggNOG" id="ENOG5033EVB">
    <property type="taxonomic scope" value="Bacteria"/>
</dbReference>
<dbReference type="EMBL" id="ADVG01000003">
    <property type="protein sequence ID" value="EFH84568.1"/>
    <property type="molecule type" value="Genomic_DNA"/>
</dbReference>
<proteinExistence type="predicted"/>
<organism evidence="2 3">
    <name type="scientific">Ktedonobacter racemifer DSM 44963</name>
    <dbReference type="NCBI Taxonomy" id="485913"/>
    <lineage>
        <taxon>Bacteria</taxon>
        <taxon>Bacillati</taxon>
        <taxon>Chloroflexota</taxon>
        <taxon>Ktedonobacteria</taxon>
        <taxon>Ktedonobacterales</taxon>
        <taxon>Ktedonobacteraceae</taxon>
        <taxon>Ktedonobacter</taxon>
    </lineage>
</organism>
<comment type="caution">
    <text evidence="2">The sequence shown here is derived from an EMBL/GenBank/DDBJ whole genome shotgun (WGS) entry which is preliminary data.</text>
</comment>
<dbReference type="Proteomes" id="UP000004508">
    <property type="component" value="Unassembled WGS sequence"/>
</dbReference>
<accession>D6TWI5</accession>